<proteinExistence type="predicted"/>
<evidence type="ECO:0000313" key="2">
    <source>
        <dbReference type="EMBL" id="MBP2706790.1"/>
    </source>
</evidence>
<gene>
    <name evidence="2" type="ORF">JOL79_23565</name>
</gene>
<accession>A0A940WJI7</accession>
<evidence type="ECO:0000313" key="3">
    <source>
        <dbReference type="Proteomes" id="UP000674234"/>
    </source>
</evidence>
<evidence type="ECO:0000259" key="1">
    <source>
        <dbReference type="Pfam" id="PF00561"/>
    </source>
</evidence>
<dbReference type="AlphaFoldDB" id="A0A940WJI7"/>
<dbReference type="EMBL" id="JAFCNB010000014">
    <property type="protein sequence ID" value="MBP2706790.1"/>
    <property type="molecule type" value="Genomic_DNA"/>
</dbReference>
<feature type="domain" description="AB hydrolase-1" evidence="1">
    <location>
        <begin position="2"/>
        <end position="149"/>
    </location>
</feature>
<dbReference type="PANTHER" id="PTHR43433:SF8">
    <property type="entry name" value="BIFUNCTIONAL LIPASE_ADENYLATE CYCLASE LIPJ"/>
    <property type="match status" value="1"/>
</dbReference>
<dbReference type="PANTHER" id="PTHR43433">
    <property type="entry name" value="HYDROLASE, ALPHA/BETA FOLD FAMILY PROTEIN"/>
    <property type="match status" value="1"/>
</dbReference>
<sequence>MAYAARRPERVSRLILTGAYARGRQIRARDDAEREAAALDLDLARVGWSNQDAGFLQVFASQFLPDGTPRDWEDFTAFQRRTTSPANGVRFLEEFARIDVSGIAHRVSCPTLILHSRDDARVPAAQAGELAALIPDSRLVLLDSRNHLLTASEPAWVEFLSHIDAFLAE</sequence>
<dbReference type="Proteomes" id="UP000674234">
    <property type="component" value="Unassembled WGS sequence"/>
</dbReference>
<dbReference type="Gene3D" id="3.40.50.1820">
    <property type="entry name" value="alpha/beta hydrolase"/>
    <property type="match status" value="1"/>
</dbReference>
<organism evidence="2 3">
    <name type="scientific">Microbispora oryzae</name>
    <dbReference type="NCBI Taxonomy" id="2806554"/>
    <lineage>
        <taxon>Bacteria</taxon>
        <taxon>Bacillati</taxon>
        <taxon>Actinomycetota</taxon>
        <taxon>Actinomycetes</taxon>
        <taxon>Streptosporangiales</taxon>
        <taxon>Streptosporangiaceae</taxon>
        <taxon>Microbispora</taxon>
    </lineage>
</organism>
<keyword evidence="2" id="KW-0378">Hydrolase</keyword>
<dbReference type="GO" id="GO:0016787">
    <property type="term" value="F:hydrolase activity"/>
    <property type="evidence" value="ECO:0007669"/>
    <property type="project" value="UniProtKB-KW"/>
</dbReference>
<dbReference type="SUPFAM" id="SSF53474">
    <property type="entry name" value="alpha/beta-Hydrolases"/>
    <property type="match status" value="1"/>
</dbReference>
<dbReference type="InterPro" id="IPR029058">
    <property type="entry name" value="AB_hydrolase_fold"/>
</dbReference>
<dbReference type="PRINTS" id="PR00111">
    <property type="entry name" value="ABHYDROLASE"/>
</dbReference>
<dbReference type="InterPro" id="IPR000073">
    <property type="entry name" value="AB_hydrolase_1"/>
</dbReference>
<dbReference type="Pfam" id="PF00561">
    <property type="entry name" value="Abhydrolase_1"/>
    <property type="match status" value="1"/>
</dbReference>
<name>A0A940WJI7_9ACTN</name>
<dbReference type="InterPro" id="IPR050471">
    <property type="entry name" value="AB_hydrolase"/>
</dbReference>
<reference evidence="2" key="1">
    <citation type="submission" date="2021-02" db="EMBL/GenBank/DDBJ databases">
        <title>Draft genome sequence of Microbispora sp. RL4-1S isolated from rice leaves in Thailand.</title>
        <authorList>
            <person name="Muangham S."/>
            <person name="Duangmal K."/>
        </authorList>
    </citation>
    <scope>NUCLEOTIDE SEQUENCE</scope>
    <source>
        <strain evidence="2">RL4-1S</strain>
    </source>
</reference>
<protein>
    <submittedName>
        <fullName evidence="2">Alpha/beta fold hydrolase</fullName>
    </submittedName>
</protein>
<comment type="caution">
    <text evidence="2">The sequence shown here is derived from an EMBL/GenBank/DDBJ whole genome shotgun (WGS) entry which is preliminary data.</text>
</comment>
<keyword evidence="3" id="KW-1185">Reference proteome</keyword>
<dbReference type="RefSeq" id="WP_210158071.1">
    <property type="nucleotide sequence ID" value="NZ_JAFCNB010000014.1"/>
</dbReference>